<evidence type="ECO:0000313" key="2">
    <source>
        <dbReference type="EMBL" id="KAG1808626.1"/>
    </source>
</evidence>
<proteinExistence type="predicted"/>
<protein>
    <submittedName>
        <fullName evidence="2">Uncharacterized protein</fullName>
    </submittedName>
</protein>
<dbReference type="OrthoDB" id="311712at2759"/>
<organism evidence="2 3">
    <name type="scientific">Suillus subaureus</name>
    <dbReference type="NCBI Taxonomy" id="48587"/>
    <lineage>
        <taxon>Eukaryota</taxon>
        <taxon>Fungi</taxon>
        <taxon>Dikarya</taxon>
        <taxon>Basidiomycota</taxon>
        <taxon>Agaricomycotina</taxon>
        <taxon>Agaricomycetes</taxon>
        <taxon>Agaricomycetidae</taxon>
        <taxon>Boletales</taxon>
        <taxon>Suillineae</taxon>
        <taxon>Suillaceae</taxon>
        <taxon>Suillus</taxon>
    </lineage>
</organism>
<name>A0A9P7E1E4_9AGAM</name>
<dbReference type="AlphaFoldDB" id="A0A9P7E1E4"/>
<accession>A0A9P7E1E4</accession>
<dbReference type="GeneID" id="64630706"/>
<reference evidence="2" key="1">
    <citation type="journal article" date="2020" name="New Phytol.">
        <title>Comparative genomics reveals dynamic genome evolution in host specialist ectomycorrhizal fungi.</title>
        <authorList>
            <person name="Lofgren L.A."/>
            <person name="Nguyen N.H."/>
            <person name="Vilgalys R."/>
            <person name="Ruytinx J."/>
            <person name="Liao H.L."/>
            <person name="Branco S."/>
            <person name="Kuo A."/>
            <person name="LaButti K."/>
            <person name="Lipzen A."/>
            <person name="Andreopoulos W."/>
            <person name="Pangilinan J."/>
            <person name="Riley R."/>
            <person name="Hundley H."/>
            <person name="Na H."/>
            <person name="Barry K."/>
            <person name="Grigoriev I.V."/>
            <person name="Stajich J.E."/>
            <person name="Kennedy P.G."/>
        </authorList>
    </citation>
    <scope>NUCLEOTIDE SEQUENCE</scope>
    <source>
        <strain evidence="2">MN1</strain>
    </source>
</reference>
<evidence type="ECO:0000256" key="1">
    <source>
        <dbReference type="SAM" id="MobiDB-lite"/>
    </source>
</evidence>
<sequence length="84" mass="9523">MDTLYSDQDKHRSNDATIHHSQAKKRSLNDDHLASMYALGQGIFDSISTMQKVQVSGIVPWILVDQDVALLYTDIHNQSRTHLT</sequence>
<feature type="compositionally biased region" description="Basic and acidic residues" evidence="1">
    <location>
        <begin position="7"/>
        <end position="18"/>
    </location>
</feature>
<evidence type="ECO:0000313" key="3">
    <source>
        <dbReference type="Proteomes" id="UP000807769"/>
    </source>
</evidence>
<dbReference type="EMBL" id="JABBWG010000037">
    <property type="protein sequence ID" value="KAG1808626.1"/>
    <property type="molecule type" value="Genomic_DNA"/>
</dbReference>
<dbReference type="Proteomes" id="UP000807769">
    <property type="component" value="Unassembled WGS sequence"/>
</dbReference>
<feature type="region of interest" description="Disordered" evidence="1">
    <location>
        <begin position="1"/>
        <end position="26"/>
    </location>
</feature>
<comment type="caution">
    <text evidence="2">The sequence shown here is derived from an EMBL/GenBank/DDBJ whole genome shotgun (WGS) entry which is preliminary data.</text>
</comment>
<keyword evidence="3" id="KW-1185">Reference proteome</keyword>
<dbReference type="RefSeq" id="XP_041188719.1">
    <property type="nucleotide sequence ID" value="XM_041336689.1"/>
</dbReference>
<gene>
    <name evidence="2" type="ORF">BJ212DRAFT_1382125</name>
</gene>